<accession>A0ABN6E0I8</accession>
<dbReference type="PROSITE" id="PS51635">
    <property type="entry name" value="PNPLA"/>
    <property type="match status" value="1"/>
</dbReference>
<keyword evidence="7" id="KW-1185">Reference proteome</keyword>
<dbReference type="Proteomes" id="UP001319827">
    <property type="component" value="Chromosome"/>
</dbReference>
<evidence type="ECO:0000256" key="2">
    <source>
        <dbReference type="ARBA" id="ARBA00022963"/>
    </source>
</evidence>
<feature type="short sequence motif" description="GXSXG" evidence="4">
    <location>
        <begin position="40"/>
        <end position="44"/>
    </location>
</feature>
<dbReference type="InterPro" id="IPR002641">
    <property type="entry name" value="PNPLA_dom"/>
</dbReference>
<dbReference type="RefSeq" id="WP_221249266.1">
    <property type="nucleotide sequence ID" value="NZ_AP024355.1"/>
</dbReference>
<keyword evidence="1 4" id="KW-0378">Hydrolase</keyword>
<reference evidence="6 7" key="2">
    <citation type="journal article" date="2021" name="Int. J. Syst. Evol. Microbiol.">
        <title>Isolation and Polyphasic Characterization of Desulfuromonas versatilis sp. Nov., an Electrogenic Bacteria Capable of Versatile Metabolism Isolated from a Graphene Oxide-Reducing Enrichment Culture.</title>
        <authorList>
            <person name="Xie L."/>
            <person name="Yoshida N."/>
            <person name="Ishii S."/>
            <person name="Meng L."/>
        </authorList>
    </citation>
    <scope>NUCLEOTIDE SEQUENCE [LARGE SCALE GENOMIC DNA]</scope>
    <source>
        <strain evidence="6 7">NIT-T3</strain>
    </source>
</reference>
<keyword evidence="3 4" id="KW-0443">Lipid metabolism</keyword>
<evidence type="ECO:0000313" key="6">
    <source>
        <dbReference type="EMBL" id="BCR05870.1"/>
    </source>
</evidence>
<dbReference type="InterPro" id="IPR050301">
    <property type="entry name" value="NTE"/>
</dbReference>
<dbReference type="PANTHER" id="PTHR14226">
    <property type="entry name" value="NEUROPATHY TARGET ESTERASE/SWISS CHEESE D.MELANOGASTER"/>
    <property type="match status" value="1"/>
</dbReference>
<proteinExistence type="predicted"/>
<feature type="short sequence motif" description="DGA/G" evidence="4">
    <location>
        <begin position="187"/>
        <end position="189"/>
    </location>
</feature>
<feature type="active site" description="Nucleophile" evidence="4">
    <location>
        <position position="42"/>
    </location>
</feature>
<evidence type="ECO:0000256" key="3">
    <source>
        <dbReference type="ARBA" id="ARBA00023098"/>
    </source>
</evidence>
<reference evidence="6 7" key="1">
    <citation type="journal article" date="2016" name="C (Basel)">
        <title>Selective Growth of and Electricity Production by Marine Exoelectrogenic Bacteria in Self-Aggregated Hydrogel of Microbially Reduced Graphene Oxide.</title>
        <authorList>
            <person name="Yoshida N."/>
            <person name="Goto Y."/>
            <person name="Miyata Y."/>
        </authorList>
    </citation>
    <scope>NUCLEOTIDE SEQUENCE [LARGE SCALE GENOMIC DNA]</scope>
    <source>
        <strain evidence="6 7">NIT-T3</strain>
    </source>
</reference>
<sequence>MSRGLKVGLALGGGAARALAHIGVIEGLLKHRVPVDVVTGTSMGAVIGAIYAFRPEVPYLKQRIEAYLGSEAFQESKFDFMVEKDLVDGEGLFFRFSQLARKSFFYTMSMTRRAFVSEEVADKNFGFLVDDVAIEELQLPFAAAALDLISGREVVLDRGSLRQAIAATCALPGILHPVRHDGRLLVDGGWIDAVPVAPARGLGADFVIGVDVSSEIREFEEPDNGLDTVFRADAITRYMLSEKLLENADYVLRPSVSKIHWADFSQAKEIIRRGAEEVDTQIEEIRKKLKARKIRRLFGMR</sequence>
<dbReference type="SUPFAM" id="SSF52151">
    <property type="entry name" value="FabD/lysophospholipase-like"/>
    <property type="match status" value="1"/>
</dbReference>
<dbReference type="Pfam" id="PF01734">
    <property type="entry name" value="Patatin"/>
    <property type="match status" value="1"/>
</dbReference>
<comment type="caution">
    <text evidence="4">Lacks conserved residue(s) required for the propagation of feature annotation.</text>
</comment>
<organism evidence="6 7">
    <name type="scientific">Desulfuromonas versatilis</name>
    <dbReference type="NCBI Taxonomy" id="2802975"/>
    <lineage>
        <taxon>Bacteria</taxon>
        <taxon>Pseudomonadati</taxon>
        <taxon>Thermodesulfobacteriota</taxon>
        <taxon>Desulfuromonadia</taxon>
        <taxon>Desulfuromonadales</taxon>
        <taxon>Desulfuromonadaceae</taxon>
        <taxon>Desulfuromonas</taxon>
    </lineage>
</organism>
<protein>
    <recommendedName>
        <fullName evidence="5">PNPLA domain-containing protein</fullName>
    </recommendedName>
</protein>
<dbReference type="Gene3D" id="3.40.1090.10">
    <property type="entry name" value="Cytosolic phospholipase A2 catalytic domain"/>
    <property type="match status" value="2"/>
</dbReference>
<dbReference type="PANTHER" id="PTHR14226:SF76">
    <property type="entry name" value="NTE FAMILY PROTEIN RSSA"/>
    <property type="match status" value="1"/>
</dbReference>
<evidence type="ECO:0000259" key="5">
    <source>
        <dbReference type="PROSITE" id="PS51635"/>
    </source>
</evidence>
<feature type="active site" description="Proton acceptor" evidence="4">
    <location>
        <position position="187"/>
    </location>
</feature>
<evidence type="ECO:0000256" key="4">
    <source>
        <dbReference type="PROSITE-ProRule" id="PRU01161"/>
    </source>
</evidence>
<gene>
    <name evidence="6" type="ORF">DESUT3_29390</name>
</gene>
<keyword evidence="2 4" id="KW-0442">Lipid degradation</keyword>
<dbReference type="InterPro" id="IPR016035">
    <property type="entry name" value="Acyl_Trfase/lysoPLipase"/>
</dbReference>
<evidence type="ECO:0000256" key="1">
    <source>
        <dbReference type="ARBA" id="ARBA00022801"/>
    </source>
</evidence>
<evidence type="ECO:0000313" key="7">
    <source>
        <dbReference type="Proteomes" id="UP001319827"/>
    </source>
</evidence>
<name>A0ABN6E0I8_9BACT</name>
<feature type="domain" description="PNPLA" evidence="5">
    <location>
        <begin position="9"/>
        <end position="200"/>
    </location>
</feature>
<dbReference type="EMBL" id="AP024355">
    <property type="protein sequence ID" value="BCR05870.1"/>
    <property type="molecule type" value="Genomic_DNA"/>
</dbReference>